<keyword evidence="4" id="KW-1185">Reference proteome</keyword>
<dbReference type="OrthoDB" id="6433203at2759"/>
<dbReference type="EMBL" id="BGPR01002747">
    <property type="protein sequence ID" value="GBM78336.1"/>
    <property type="molecule type" value="Genomic_DNA"/>
</dbReference>
<keyword evidence="1" id="KW-0193">Cuticle</keyword>
<dbReference type="PANTHER" id="PTHR10380">
    <property type="entry name" value="CUTICLE PROTEIN"/>
    <property type="match status" value="1"/>
</dbReference>
<evidence type="ECO:0000256" key="1">
    <source>
        <dbReference type="PROSITE-ProRule" id="PRU00497"/>
    </source>
</evidence>
<dbReference type="PROSITE" id="PS51155">
    <property type="entry name" value="CHIT_BIND_RR_2"/>
    <property type="match status" value="1"/>
</dbReference>
<reference evidence="3 4" key="1">
    <citation type="journal article" date="2019" name="Sci. Rep.">
        <title>Orb-weaving spider Araneus ventricosus genome elucidates the spidroin gene catalogue.</title>
        <authorList>
            <person name="Kono N."/>
            <person name="Nakamura H."/>
            <person name="Ohtoshi R."/>
            <person name="Moran D.A.P."/>
            <person name="Shinohara A."/>
            <person name="Yoshida Y."/>
            <person name="Fujiwara M."/>
            <person name="Mori M."/>
            <person name="Tomita M."/>
            <person name="Arakawa K."/>
        </authorList>
    </citation>
    <scope>NUCLEOTIDE SEQUENCE [LARGE SCALE GENOMIC DNA]</scope>
</reference>
<comment type="caution">
    <text evidence="3">The sequence shown here is derived from an EMBL/GenBank/DDBJ whole genome shotgun (WGS) entry which is preliminary data.</text>
</comment>
<feature type="signal peptide" evidence="2">
    <location>
        <begin position="1"/>
        <end position="25"/>
    </location>
</feature>
<accession>A0A4Y2IMX7</accession>
<feature type="chain" id="PRO_5021449544" description="Cuticle protein 16.8" evidence="2">
    <location>
        <begin position="26"/>
        <end position="135"/>
    </location>
</feature>
<evidence type="ECO:0000313" key="3">
    <source>
        <dbReference type="EMBL" id="GBM78336.1"/>
    </source>
</evidence>
<keyword evidence="2" id="KW-0732">Signal</keyword>
<name>A0A4Y2IMX7_ARAVE</name>
<gene>
    <name evidence="3" type="ORF">AVEN_27933_1</name>
</gene>
<dbReference type="GO" id="GO:0062129">
    <property type="term" value="C:chitin-based extracellular matrix"/>
    <property type="evidence" value="ECO:0007669"/>
    <property type="project" value="TreeGrafter"/>
</dbReference>
<evidence type="ECO:0000256" key="2">
    <source>
        <dbReference type="SAM" id="SignalP"/>
    </source>
</evidence>
<dbReference type="AlphaFoldDB" id="A0A4Y2IMX7"/>
<evidence type="ECO:0008006" key="5">
    <source>
        <dbReference type="Google" id="ProtNLM"/>
    </source>
</evidence>
<dbReference type="Pfam" id="PF00379">
    <property type="entry name" value="Chitin_bind_4"/>
    <property type="match status" value="1"/>
</dbReference>
<dbReference type="GO" id="GO:0008010">
    <property type="term" value="F:structural constituent of chitin-based larval cuticle"/>
    <property type="evidence" value="ECO:0007669"/>
    <property type="project" value="TreeGrafter"/>
</dbReference>
<proteinExistence type="predicted"/>
<dbReference type="InterPro" id="IPR000618">
    <property type="entry name" value="Insect_cuticle"/>
</dbReference>
<sequence length="135" mass="14617">MISQISVLVVFCSVVMVTRFGSVHLQNFQVLTPPVVELPRPYNFGYEFGDGLGMSQYRHETSDGTGPVKGSYGYTDPLGQYRKVEYLAGVDGFKVFISSNEAGLSNHAVGDAFYVVQPPPPAAVAQGLRKASPLK</sequence>
<dbReference type="Proteomes" id="UP000499080">
    <property type="component" value="Unassembled WGS sequence"/>
</dbReference>
<evidence type="ECO:0000313" key="4">
    <source>
        <dbReference type="Proteomes" id="UP000499080"/>
    </source>
</evidence>
<organism evidence="3 4">
    <name type="scientific">Araneus ventricosus</name>
    <name type="common">Orbweaver spider</name>
    <name type="synonym">Epeira ventricosa</name>
    <dbReference type="NCBI Taxonomy" id="182803"/>
    <lineage>
        <taxon>Eukaryota</taxon>
        <taxon>Metazoa</taxon>
        <taxon>Ecdysozoa</taxon>
        <taxon>Arthropoda</taxon>
        <taxon>Chelicerata</taxon>
        <taxon>Arachnida</taxon>
        <taxon>Araneae</taxon>
        <taxon>Araneomorphae</taxon>
        <taxon>Entelegynae</taxon>
        <taxon>Araneoidea</taxon>
        <taxon>Araneidae</taxon>
        <taxon>Araneus</taxon>
    </lineage>
</organism>
<dbReference type="InterPro" id="IPR050468">
    <property type="entry name" value="Cuticle_Struct_Prot"/>
</dbReference>
<protein>
    <recommendedName>
        <fullName evidence="5">Cuticle protein 16.8</fullName>
    </recommendedName>
</protein>